<evidence type="ECO:0000313" key="1">
    <source>
        <dbReference type="EMBL" id="AOT60453.1"/>
    </source>
</evidence>
<reference evidence="1 2" key="1">
    <citation type="submission" date="2016-09" db="EMBL/GenBank/DDBJ databases">
        <title>Streptomyces rubrolavendulae MJM4426 Genome sequencing and assembly.</title>
        <authorList>
            <person name="Kim J.-G."/>
        </authorList>
    </citation>
    <scope>NUCLEOTIDE SEQUENCE [LARGE SCALE GENOMIC DNA]</scope>
    <source>
        <strain evidence="1 2">MJM4426</strain>
    </source>
</reference>
<evidence type="ECO:0000313" key="2">
    <source>
        <dbReference type="Proteomes" id="UP000095349"/>
    </source>
</evidence>
<sequence>MSRAVTTPVYRAVFCDLRTDQVLDALPLTEAKFDDFIGKPGSLTATVPLPEPALAARAKEALRPGRTAVWLERDGDVWWGGVLWTCTPAADEQGRMTVQFQAGTFDSYLDHRILSADLLLLQADQFDIARALVAHAQEQEGGDIGISLGAEMSGVHRDFASGYTALTRVRELLDKLAQLADGFEWRVHCYRDGQGRRVKRLQLGHPRIESSQADIVLDHPGSVLSYSLPTDATVQANVWVARGESANTDQTRDSLPVTAVESEPADLAAGWPRLERTSDHTGVTDTATLRSLARAELARQRRPEQIPELTVVLDGRITPALLGARIRLRVTDLWHQDGLDAHYRIVGLAVNPPQRTKPETATLYLEGV</sequence>
<dbReference type="KEGG" id="srn:A4G23_03328"/>
<dbReference type="Proteomes" id="UP000095349">
    <property type="component" value="Chromosome"/>
</dbReference>
<dbReference type="EMBL" id="CP017316">
    <property type="protein sequence ID" value="AOT60453.1"/>
    <property type="molecule type" value="Genomic_DNA"/>
</dbReference>
<dbReference type="AlphaFoldDB" id="A0A1D8G4W1"/>
<dbReference type="STRING" id="285473.A4G23_03328"/>
<organism evidence="1 2">
    <name type="scientific">Streptomyces rubrolavendulae</name>
    <dbReference type="NCBI Taxonomy" id="285473"/>
    <lineage>
        <taxon>Bacteria</taxon>
        <taxon>Bacillati</taxon>
        <taxon>Actinomycetota</taxon>
        <taxon>Actinomycetes</taxon>
        <taxon>Kitasatosporales</taxon>
        <taxon>Streptomycetaceae</taxon>
        <taxon>Streptomyces</taxon>
    </lineage>
</organism>
<dbReference type="PATRIC" id="fig|285473.5.peg.3481"/>
<keyword evidence="2" id="KW-1185">Reference proteome</keyword>
<dbReference type="GeneID" id="33063977"/>
<name>A0A1D8G4W1_9ACTN</name>
<proteinExistence type="predicted"/>
<gene>
    <name evidence="1" type="ORF">A4G23_03328</name>
</gene>
<dbReference type="RefSeq" id="WP_069977611.1">
    <property type="nucleotide sequence ID" value="NZ_CP017316.1"/>
</dbReference>
<dbReference type="OrthoDB" id="3515845at2"/>
<protein>
    <recommendedName>
        <fullName evidence="3">Phage late control gene D protein (GPD)</fullName>
    </recommendedName>
</protein>
<accession>A0A1D8G4W1</accession>
<evidence type="ECO:0008006" key="3">
    <source>
        <dbReference type="Google" id="ProtNLM"/>
    </source>
</evidence>